<reference evidence="1" key="2">
    <citation type="submission" date="2020-11" db="EMBL/GenBank/DDBJ databases">
        <authorList>
            <person name="McCartney M.A."/>
            <person name="Auch B."/>
            <person name="Kono T."/>
            <person name="Mallez S."/>
            <person name="Becker A."/>
            <person name="Gohl D.M."/>
            <person name="Silverstein K.A.T."/>
            <person name="Koren S."/>
            <person name="Bechman K.B."/>
            <person name="Herman A."/>
            <person name="Abrahante J.E."/>
            <person name="Garbe J."/>
        </authorList>
    </citation>
    <scope>NUCLEOTIDE SEQUENCE</scope>
    <source>
        <strain evidence="1">Duluth1</strain>
        <tissue evidence="1">Whole animal</tissue>
    </source>
</reference>
<dbReference type="InterPro" id="IPR015819">
    <property type="entry name" value="Lipid_transp_b-sht_shell"/>
</dbReference>
<dbReference type="InterPro" id="IPR015816">
    <property type="entry name" value="Vitellinogen_b-sht_N"/>
</dbReference>
<dbReference type="EMBL" id="JAIWYP010000016">
    <property type="protein sequence ID" value="KAH3696130.1"/>
    <property type="molecule type" value="Genomic_DNA"/>
</dbReference>
<dbReference type="Gene3D" id="2.30.230.10">
    <property type="entry name" value="Lipovitellin, beta-sheet shell regions, chain A"/>
    <property type="match status" value="1"/>
</dbReference>
<dbReference type="GO" id="GO:0005319">
    <property type="term" value="F:lipid transporter activity"/>
    <property type="evidence" value="ECO:0007669"/>
    <property type="project" value="InterPro"/>
</dbReference>
<organism evidence="1 2">
    <name type="scientific">Dreissena polymorpha</name>
    <name type="common">Zebra mussel</name>
    <name type="synonym">Mytilus polymorpha</name>
    <dbReference type="NCBI Taxonomy" id="45954"/>
    <lineage>
        <taxon>Eukaryota</taxon>
        <taxon>Metazoa</taxon>
        <taxon>Spiralia</taxon>
        <taxon>Lophotrochozoa</taxon>
        <taxon>Mollusca</taxon>
        <taxon>Bivalvia</taxon>
        <taxon>Autobranchia</taxon>
        <taxon>Heteroconchia</taxon>
        <taxon>Euheterodonta</taxon>
        <taxon>Imparidentia</taxon>
        <taxon>Neoheterodontei</taxon>
        <taxon>Myida</taxon>
        <taxon>Dreissenoidea</taxon>
        <taxon>Dreissenidae</taxon>
        <taxon>Dreissena</taxon>
    </lineage>
</organism>
<name>A0A9D4BHU8_DREPO</name>
<dbReference type="AlphaFoldDB" id="A0A9D4BHU8"/>
<protein>
    <submittedName>
        <fullName evidence="1">Uncharacterized protein</fullName>
    </submittedName>
</protein>
<proteinExistence type="predicted"/>
<reference evidence="1" key="1">
    <citation type="journal article" date="2019" name="bioRxiv">
        <title>The Genome of the Zebra Mussel, Dreissena polymorpha: A Resource for Invasive Species Research.</title>
        <authorList>
            <person name="McCartney M.A."/>
            <person name="Auch B."/>
            <person name="Kono T."/>
            <person name="Mallez S."/>
            <person name="Zhang Y."/>
            <person name="Obille A."/>
            <person name="Becker A."/>
            <person name="Abrahante J.E."/>
            <person name="Garbe J."/>
            <person name="Badalamenti J.P."/>
            <person name="Herman A."/>
            <person name="Mangelson H."/>
            <person name="Liachko I."/>
            <person name="Sullivan S."/>
            <person name="Sone E.D."/>
            <person name="Koren S."/>
            <person name="Silverstein K.A.T."/>
            <person name="Beckman K.B."/>
            <person name="Gohl D.M."/>
        </authorList>
    </citation>
    <scope>NUCLEOTIDE SEQUENCE</scope>
    <source>
        <strain evidence="1">Duluth1</strain>
        <tissue evidence="1">Whole animal</tissue>
    </source>
</reference>
<evidence type="ECO:0000313" key="2">
    <source>
        <dbReference type="Proteomes" id="UP000828390"/>
    </source>
</evidence>
<dbReference type="SUPFAM" id="SSF56968">
    <property type="entry name" value="Lipovitellin-phosvitin complex, beta-sheet shell regions"/>
    <property type="match status" value="1"/>
</dbReference>
<dbReference type="Proteomes" id="UP000828390">
    <property type="component" value="Unassembled WGS sequence"/>
</dbReference>
<sequence>MRGHVQELATEMDDPDHSLDIKRGLISLLELNFNERQSLDSDRPVIRDDGKPVIYRVIEVSCQWTTRLFMPPDRMIGDKLFLASLSLCHSVQKL</sequence>
<evidence type="ECO:0000313" key="1">
    <source>
        <dbReference type="EMBL" id="KAH3696130.1"/>
    </source>
</evidence>
<gene>
    <name evidence="1" type="ORF">DPMN_083593</name>
</gene>
<accession>A0A9D4BHU8</accession>
<comment type="caution">
    <text evidence="1">The sequence shown here is derived from an EMBL/GenBank/DDBJ whole genome shotgun (WGS) entry which is preliminary data.</text>
</comment>
<keyword evidence="2" id="KW-1185">Reference proteome</keyword>